<dbReference type="Proteomes" id="UP000095280">
    <property type="component" value="Unplaced"/>
</dbReference>
<dbReference type="AlphaFoldDB" id="A0A1I8F453"/>
<evidence type="ECO:0000256" key="4">
    <source>
        <dbReference type="ARBA" id="ARBA00039404"/>
    </source>
</evidence>
<evidence type="ECO:0000313" key="9">
    <source>
        <dbReference type="Proteomes" id="UP000095280"/>
    </source>
</evidence>
<dbReference type="Gene3D" id="3.30.590.10">
    <property type="entry name" value="Glutamine synthetase/guanido kinase, catalytic domain"/>
    <property type="match status" value="2"/>
</dbReference>
<comment type="subunit">
    <text evidence="3">Dodecamer. Interacts with BFSP2 and VIM.</text>
</comment>
<feature type="domain" description="GS catalytic" evidence="8">
    <location>
        <begin position="113"/>
        <end position="341"/>
    </location>
</feature>
<evidence type="ECO:0000256" key="1">
    <source>
        <dbReference type="ARBA" id="ARBA00009897"/>
    </source>
</evidence>
<feature type="region of interest" description="Disordered" evidence="7">
    <location>
        <begin position="766"/>
        <end position="813"/>
    </location>
</feature>
<dbReference type="Pfam" id="PF00120">
    <property type="entry name" value="Gln-synt_C"/>
    <property type="match status" value="2"/>
</dbReference>
<evidence type="ECO:0000256" key="2">
    <source>
        <dbReference type="ARBA" id="ARBA00037583"/>
    </source>
</evidence>
<evidence type="ECO:0000256" key="3">
    <source>
        <dbReference type="ARBA" id="ARBA00038790"/>
    </source>
</evidence>
<dbReference type="InterPro" id="IPR008146">
    <property type="entry name" value="Gln_synth_cat_dom"/>
</dbReference>
<evidence type="ECO:0000259" key="8">
    <source>
        <dbReference type="SMART" id="SM01230"/>
    </source>
</evidence>
<comment type="similarity">
    <text evidence="1 6">Belongs to the glutamine synthetase family.</text>
</comment>
<keyword evidence="9" id="KW-1185">Reference proteome</keyword>
<dbReference type="SMART" id="SM01230">
    <property type="entry name" value="Gln-synt_C"/>
    <property type="match status" value="1"/>
</dbReference>
<protein>
    <recommendedName>
        <fullName evidence="4">Lengsin</fullName>
    </recommendedName>
    <alternativeName>
        <fullName evidence="5">Glutamate-ammonia ligase domain-containing protein 1</fullName>
    </alternativeName>
</protein>
<feature type="compositionally biased region" description="Basic residues" evidence="7">
    <location>
        <begin position="790"/>
        <end position="799"/>
    </location>
</feature>
<dbReference type="WBParaSite" id="maker-unitig_19871-snap-gene-0.2-mRNA-1">
    <property type="protein sequence ID" value="maker-unitig_19871-snap-gene-0.2-mRNA-1"/>
    <property type="gene ID" value="maker-unitig_19871-snap-gene-0.2"/>
</dbReference>
<dbReference type="GO" id="GO:0016020">
    <property type="term" value="C:membrane"/>
    <property type="evidence" value="ECO:0007669"/>
    <property type="project" value="TreeGrafter"/>
</dbReference>
<evidence type="ECO:0000256" key="5">
    <source>
        <dbReference type="ARBA" id="ARBA00042675"/>
    </source>
</evidence>
<dbReference type="SUPFAM" id="SSF55931">
    <property type="entry name" value="Glutamine synthetase/guanido kinase"/>
    <property type="match status" value="1"/>
</dbReference>
<dbReference type="PANTHER" id="PTHR43407:SF1">
    <property type="entry name" value="LENGSIN"/>
    <property type="match status" value="1"/>
</dbReference>
<dbReference type="GO" id="GO:0004356">
    <property type="term" value="F:glutamine synthetase activity"/>
    <property type="evidence" value="ECO:0007669"/>
    <property type="project" value="InterPro"/>
</dbReference>
<reference evidence="10" key="1">
    <citation type="submission" date="2016-11" db="UniProtKB">
        <authorList>
            <consortium name="WormBaseParasite"/>
        </authorList>
    </citation>
    <scope>IDENTIFICATION</scope>
</reference>
<organism evidence="9 10">
    <name type="scientific">Macrostomum lignano</name>
    <dbReference type="NCBI Taxonomy" id="282301"/>
    <lineage>
        <taxon>Eukaryota</taxon>
        <taxon>Metazoa</taxon>
        <taxon>Spiralia</taxon>
        <taxon>Lophotrochozoa</taxon>
        <taxon>Platyhelminthes</taxon>
        <taxon>Rhabditophora</taxon>
        <taxon>Macrostomorpha</taxon>
        <taxon>Macrostomida</taxon>
        <taxon>Macrostomidae</taxon>
        <taxon>Macrostomum</taxon>
    </lineage>
</organism>
<comment type="function">
    <text evidence="2">May act as a component of the cytoskeleton or as a chaperone for the reorganization of intermediate filament proteins during terminal differentiation in the lens. Does not seem to have enzymatic activity.</text>
</comment>
<evidence type="ECO:0000313" key="10">
    <source>
        <dbReference type="WBParaSite" id="maker-unitig_19871-snap-gene-0.2-mRNA-1"/>
    </source>
</evidence>
<name>A0A1I8F453_9PLAT</name>
<dbReference type="PANTHER" id="PTHR43407">
    <property type="entry name" value="GLUTAMINE SYNTHETASE"/>
    <property type="match status" value="1"/>
</dbReference>
<feature type="region of interest" description="Disordered" evidence="7">
    <location>
        <begin position="348"/>
        <end position="377"/>
    </location>
</feature>
<evidence type="ECO:0000256" key="7">
    <source>
        <dbReference type="SAM" id="MobiDB-lite"/>
    </source>
</evidence>
<sequence>MDSKAEEFLRQCEALLLVRWVFPDLNGIARLKEIPGAMCRRFFKSGGRDCCSAVLSLACTSFAPEVQWIVDNGFPDCSMLAGSRLIPPGLLDGAASIGQVICSSAWHDGTPVQFDSRNAAKRQIERLAGHGLALYSAVELEWRLFIKPKEDVAEYTWHESRYEPLLLDIHQALQSAGLRVEALHTEFGCGQMEVTMAPKWGICGPDEGFLYRDIVRQNHGYIVFIHGVPCSGEAGSGLHFNQLALTRANAFFDAAQERKMSAVMRHWLARPDPPLGRHRRAYLADGELLSPIAPAVHAGLCRLGRALGSDANPGGSYIENRMPSSAANAYIVTGAATLAAGLDGLERQLTLPPKGSRGRRPPAEQHGGGAGGAGGRHESLSWLPLRGAAAAAAAAPPAAAAASVAAVQPDRQCVDEFAPFLGASHPLQAALGPLHLEAELAAAKPRTRVLLAAPAERDAALAGSARSLDTSAASSSLPQVSAGAAGFSTGASLVSAVVAETPSASSPAVPTLRPLLLLAFAVYRQLLLPLSRQLRHLLTERTNSAAAADALEPAGHPQLLGLLVPLPLLQLLALRPVAQAAQRAKHRRRRHRLLGAAAAVLVPPGRRPEHQAERAGSLLGRLLPTLRRLLCRRPVRQPAEADDSGQAGALTLLLLLLLLMRLLGWRRSCGAPWQRLGRLAGAAAAQPVRVEAALLAPAAEGVRPAEAGEQRPGVALGRQEAPRPGVPPQAGLVALADGAVRVVNARIVVVIFLIVRAVVVDARRRRGCSSGRSGRSRPTSSCCPTGPMRARGRCSRPLRRSQAGHNVPLAGSVDGPEAVHLRRRLPGLQPHEQAAGHRSFGRPSYHFIGVPVLREELVLRGPLHLFALDVLPIA</sequence>
<dbReference type="InterPro" id="IPR014746">
    <property type="entry name" value="Gln_synth/guanido_kin_cat_dom"/>
</dbReference>
<accession>A0A1I8F453</accession>
<dbReference type="GO" id="GO:0005737">
    <property type="term" value="C:cytoplasm"/>
    <property type="evidence" value="ECO:0007669"/>
    <property type="project" value="TreeGrafter"/>
</dbReference>
<feature type="compositionally biased region" description="Low complexity" evidence="7">
    <location>
        <begin position="768"/>
        <end position="783"/>
    </location>
</feature>
<proteinExistence type="inferred from homology"/>
<evidence type="ECO:0000256" key="6">
    <source>
        <dbReference type="RuleBase" id="RU000384"/>
    </source>
</evidence>